<dbReference type="Pfam" id="PF00107">
    <property type="entry name" value="ADH_zinc_N"/>
    <property type="match status" value="1"/>
</dbReference>
<dbReference type="GO" id="GO:0016491">
    <property type="term" value="F:oxidoreductase activity"/>
    <property type="evidence" value="ECO:0007669"/>
    <property type="project" value="UniProtKB-KW"/>
</dbReference>
<dbReference type="EMBL" id="PDPS01000039">
    <property type="protein sequence ID" value="PID56075.1"/>
    <property type="molecule type" value="Genomic_DNA"/>
</dbReference>
<evidence type="ECO:0000256" key="1">
    <source>
        <dbReference type="ARBA" id="ARBA00023002"/>
    </source>
</evidence>
<dbReference type="InterPro" id="IPR036291">
    <property type="entry name" value="NAD(P)-bd_dom_sf"/>
</dbReference>
<feature type="domain" description="Alcohol dehydrogenase-like N-terminal" evidence="3">
    <location>
        <begin position="26"/>
        <end position="130"/>
    </location>
</feature>
<dbReference type="InterPro" id="IPR013154">
    <property type="entry name" value="ADH-like_N"/>
</dbReference>
<dbReference type="InterPro" id="IPR050129">
    <property type="entry name" value="Zn_alcohol_dh"/>
</dbReference>
<evidence type="ECO:0000259" key="3">
    <source>
        <dbReference type="Pfam" id="PF08240"/>
    </source>
</evidence>
<gene>
    <name evidence="4" type="ORF">CSB45_13170</name>
</gene>
<evidence type="ECO:0000313" key="4">
    <source>
        <dbReference type="EMBL" id="PID56075.1"/>
    </source>
</evidence>
<accession>A0A2G6E1W1</accession>
<dbReference type="Gene3D" id="3.40.50.720">
    <property type="entry name" value="NAD(P)-binding Rossmann-like Domain"/>
    <property type="match status" value="1"/>
</dbReference>
<reference evidence="4 5" key="1">
    <citation type="submission" date="2017-10" db="EMBL/GenBank/DDBJ databases">
        <title>Novel microbial diversity and functional potential in the marine mammal oral microbiome.</title>
        <authorList>
            <person name="Dudek N.K."/>
            <person name="Sun C.L."/>
            <person name="Burstein D."/>
            <person name="Kantor R.S."/>
            <person name="Aliaga Goltsman D.S."/>
            <person name="Bik E.M."/>
            <person name="Thomas B.C."/>
            <person name="Banfield J.F."/>
            <person name="Relman D.A."/>
        </authorList>
    </citation>
    <scope>NUCLEOTIDE SEQUENCE [LARGE SCALE GENOMIC DNA]</scope>
    <source>
        <strain evidence="4">DOLZORAL124_49_17</strain>
    </source>
</reference>
<sequence length="432" mass="46853">MKTTALRIYGEKDLRLETFDLPPIQDNEILIQIISNSICMSSHKAAKQGAKHKRIPNDVAEHPTLLGHEFSGRVVEVGAKYKGTWEPGQLYGIQPATNYPDGPVGVLSAPGYSYQYLGGNATYAIVPEDVLKMDCLLPYSGNAFFKASLAEPMSCIIGAVNAQYHVPPGTYEHHMGIVDGGNMALLAGCGPMGLGMIDFALHGPRQPKLLMVVDIDSARIQRAQDLYSVEDAASRGVRLVYVNSAVEDLQQTAKSLTDGKMMDDVFVFAPIPVVFEQGQSILGFEGSLNFFAGPTDTSLSARLNIYDVHYNYHKVLGTSGGNTNDMRQALELMSAGKIDPSVMVTHIGGITAAAETILDLPEIPGGKKLLYTEFEIPLFAIADVERLSMETEGPLGALYKELTPIISANKGLWSADAEHCLLGFHDRLAYRS</sequence>
<comment type="caution">
    <text evidence="4">The sequence shown here is derived from an EMBL/GenBank/DDBJ whole genome shotgun (WGS) entry which is preliminary data.</text>
</comment>
<evidence type="ECO:0000259" key="2">
    <source>
        <dbReference type="Pfam" id="PF00107"/>
    </source>
</evidence>
<dbReference type="Pfam" id="PF08240">
    <property type="entry name" value="ADH_N"/>
    <property type="match status" value="1"/>
</dbReference>
<dbReference type="InterPro" id="IPR013149">
    <property type="entry name" value="ADH-like_C"/>
</dbReference>
<dbReference type="PANTHER" id="PTHR43401:SF2">
    <property type="entry name" value="L-THREONINE 3-DEHYDROGENASE"/>
    <property type="match status" value="1"/>
</dbReference>
<organism evidence="4 5">
    <name type="scientific">candidate division KSB3 bacterium</name>
    <dbReference type="NCBI Taxonomy" id="2044937"/>
    <lineage>
        <taxon>Bacteria</taxon>
        <taxon>candidate division KSB3</taxon>
    </lineage>
</organism>
<dbReference type="SUPFAM" id="SSF50129">
    <property type="entry name" value="GroES-like"/>
    <property type="match status" value="1"/>
</dbReference>
<dbReference type="Proteomes" id="UP000229740">
    <property type="component" value="Unassembled WGS sequence"/>
</dbReference>
<keyword evidence="1" id="KW-0560">Oxidoreductase</keyword>
<feature type="domain" description="Alcohol dehydrogenase-like C-terminal" evidence="2">
    <location>
        <begin position="212"/>
        <end position="334"/>
    </location>
</feature>
<dbReference type="InterPro" id="IPR011032">
    <property type="entry name" value="GroES-like_sf"/>
</dbReference>
<name>A0A2G6E1W1_9BACT</name>
<dbReference type="Gene3D" id="3.90.180.10">
    <property type="entry name" value="Medium-chain alcohol dehydrogenases, catalytic domain"/>
    <property type="match status" value="1"/>
</dbReference>
<dbReference type="PANTHER" id="PTHR43401">
    <property type="entry name" value="L-THREONINE 3-DEHYDROGENASE"/>
    <property type="match status" value="1"/>
</dbReference>
<protein>
    <submittedName>
        <fullName evidence="4">L-sorbose 1-phosphate reductase</fullName>
    </submittedName>
</protein>
<dbReference type="SUPFAM" id="SSF51735">
    <property type="entry name" value="NAD(P)-binding Rossmann-fold domains"/>
    <property type="match status" value="1"/>
</dbReference>
<proteinExistence type="predicted"/>
<dbReference type="AlphaFoldDB" id="A0A2G6E1W1"/>
<evidence type="ECO:0000313" key="5">
    <source>
        <dbReference type="Proteomes" id="UP000229740"/>
    </source>
</evidence>